<feature type="region of interest" description="Disordered" evidence="1">
    <location>
        <begin position="1"/>
        <end position="186"/>
    </location>
</feature>
<comment type="caution">
    <text evidence="2">The sequence shown here is derived from an EMBL/GenBank/DDBJ whole genome shotgun (WGS) entry which is preliminary data.</text>
</comment>
<feature type="compositionally biased region" description="Basic residues" evidence="1">
    <location>
        <begin position="111"/>
        <end position="125"/>
    </location>
</feature>
<evidence type="ECO:0000313" key="3">
    <source>
        <dbReference type="Proteomes" id="UP000467700"/>
    </source>
</evidence>
<feature type="compositionally biased region" description="Low complexity" evidence="1">
    <location>
        <begin position="96"/>
        <end position="108"/>
    </location>
</feature>
<feature type="compositionally biased region" description="Acidic residues" evidence="1">
    <location>
        <begin position="74"/>
        <end position="94"/>
    </location>
</feature>
<feature type="compositionally biased region" description="Low complexity" evidence="1">
    <location>
        <begin position="359"/>
        <end position="379"/>
    </location>
</feature>
<dbReference type="EMBL" id="CACVBS010000051">
    <property type="protein sequence ID" value="CAA7265850.1"/>
    <property type="molecule type" value="Genomic_DNA"/>
</dbReference>
<sequence length="420" mass="45294">MQSFRASPWVTYDPSHSTRNAHVHSEDGDVDMDAPRISTLRDEATPPPRPLKNTTPKPKKRPAPAPAPAAKEADDQEDEEDQLIDELMDDDDNADLPKASPSSRSIDPSSKRKVSTSNRKPRKVEKKLEGERKTKQRVTQPTDSIDNSPMRLIEESSSVRLKKKVSPRKPPAIPRAKTKLATKQKSAIPSLLLEDPGLLSESYAGTAASSPVTVQFEQNSPEPENMPPSSPPALMEEPLVNLENVPIPVYPLPTKPFPVQPPPKIPTGFAPLLPLDKSSKKVRHWREANREIRGIAGGRWFTRSWVGDKESEYASFVGGNHAPSKVADDKASASGLAIPKLFTASISAPASTKALGKLKASSKPGSAATSATPSRAPSAVPEVQGFLTTSAVRAPTKMRISQQASMSEGADSEVGITQEA</sequence>
<reference evidence="2 3" key="1">
    <citation type="submission" date="2020-01" db="EMBL/GenBank/DDBJ databases">
        <authorList>
            <person name="Gupta K D."/>
        </authorList>
    </citation>
    <scope>NUCLEOTIDE SEQUENCE [LARGE SCALE GENOMIC DNA]</scope>
</reference>
<name>A0A8S0WDH0_CYCAE</name>
<feature type="compositionally biased region" description="Polar residues" evidence="1">
    <location>
        <begin position="137"/>
        <end position="147"/>
    </location>
</feature>
<keyword evidence="3" id="KW-1185">Reference proteome</keyword>
<dbReference type="AlphaFoldDB" id="A0A8S0WDH0"/>
<dbReference type="Proteomes" id="UP000467700">
    <property type="component" value="Unassembled WGS sequence"/>
</dbReference>
<dbReference type="OrthoDB" id="3229208at2759"/>
<accession>A0A8S0WDH0</accession>
<proteinExistence type="predicted"/>
<feature type="region of interest" description="Disordered" evidence="1">
    <location>
        <begin position="353"/>
        <end position="420"/>
    </location>
</feature>
<feature type="region of interest" description="Disordered" evidence="1">
    <location>
        <begin position="204"/>
        <end position="235"/>
    </location>
</feature>
<evidence type="ECO:0000313" key="2">
    <source>
        <dbReference type="EMBL" id="CAA7265850.1"/>
    </source>
</evidence>
<gene>
    <name evidence="2" type="ORF">AAE3_LOCUS8079</name>
</gene>
<feature type="compositionally biased region" description="Polar residues" evidence="1">
    <location>
        <begin position="207"/>
        <end position="218"/>
    </location>
</feature>
<organism evidence="2 3">
    <name type="scientific">Cyclocybe aegerita</name>
    <name type="common">Black poplar mushroom</name>
    <name type="synonym">Agrocybe aegerita</name>
    <dbReference type="NCBI Taxonomy" id="1973307"/>
    <lineage>
        <taxon>Eukaryota</taxon>
        <taxon>Fungi</taxon>
        <taxon>Dikarya</taxon>
        <taxon>Basidiomycota</taxon>
        <taxon>Agaricomycotina</taxon>
        <taxon>Agaricomycetes</taxon>
        <taxon>Agaricomycetidae</taxon>
        <taxon>Agaricales</taxon>
        <taxon>Agaricineae</taxon>
        <taxon>Bolbitiaceae</taxon>
        <taxon>Cyclocybe</taxon>
    </lineage>
</organism>
<protein>
    <submittedName>
        <fullName evidence="2">Uncharacterized protein</fullName>
    </submittedName>
</protein>
<evidence type="ECO:0000256" key="1">
    <source>
        <dbReference type="SAM" id="MobiDB-lite"/>
    </source>
</evidence>